<comment type="function">
    <text evidence="6">Catalyzes a reversible aldol reaction between acetaldehyde and D-glyceraldehyde 3-phosphate to generate 2-deoxy-D-ribose 5-phosphate.</text>
</comment>
<feature type="active site" description="Proton donor/acceptor" evidence="6">
    <location>
        <position position="96"/>
    </location>
</feature>
<dbReference type="InterPro" id="IPR002915">
    <property type="entry name" value="DeoC/FbaB/LacD_aldolase"/>
</dbReference>
<comment type="subcellular location">
    <subcellularLocation>
        <location evidence="6">Cytoplasm</location>
    </subcellularLocation>
</comment>
<dbReference type="SUPFAM" id="SSF51569">
    <property type="entry name" value="Aldolase"/>
    <property type="match status" value="1"/>
</dbReference>
<dbReference type="Gene3D" id="3.20.20.70">
    <property type="entry name" value="Aldolase class I"/>
    <property type="match status" value="1"/>
</dbReference>
<dbReference type="InterPro" id="IPR028581">
    <property type="entry name" value="DeoC_typeI"/>
</dbReference>
<dbReference type="PANTHER" id="PTHR10889">
    <property type="entry name" value="DEOXYRIBOSE-PHOSPHATE ALDOLASE"/>
    <property type="match status" value="1"/>
</dbReference>
<name>A0ABU5VWK0_9BACT</name>
<evidence type="ECO:0000313" key="7">
    <source>
        <dbReference type="EMBL" id="MEA9356405.1"/>
    </source>
</evidence>
<dbReference type="PIRSF" id="PIRSF001357">
    <property type="entry name" value="DeoC"/>
    <property type="match status" value="1"/>
</dbReference>
<dbReference type="RefSeq" id="WP_323576101.1">
    <property type="nucleotide sequence ID" value="NZ_JAYGJQ010000001.1"/>
</dbReference>
<comment type="caution">
    <text evidence="7">The sequence shown here is derived from an EMBL/GenBank/DDBJ whole genome shotgun (WGS) entry which is preliminary data.</text>
</comment>
<evidence type="ECO:0000256" key="6">
    <source>
        <dbReference type="HAMAP-Rule" id="MF_00114"/>
    </source>
</evidence>
<dbReference type="NCBIfam" id="TIGR00126">
    <property type="entry name" value="deoC"/>
    <property type="match status" value="1"/>
</dbReference>
<evidence type="ECO:0000256" key="5">
    <source>
        <dbReference type="ARBA" id="ARBA00048791"/>
    </source>
</evidence>
<reference evidence="7 8" key="1">
    <citation type="submission" date="2023-11" db="EMBL/GenBank/DDBJ databases">
        <title>A Novel Polar Bacteriovorax (B. antarcticus) Isolated from the Biocrust in Antarctica.</title>
        <authorList>
            <person name="Mun W."/>
            <person name="Choi S.Y."/>
            <person name="Mitchell R.J."/>
        </authorList>
    </citation>
    <scope>NUCLEOTIDE SEQUENCE [LARGE SCALE GENOMIC DNA]</scope>
    <source>
        <strain evidence="7 8">PP10</strain>
    </source>
</reference>
<keyword evidence="3 6" id="KW-0456">Lyase</keyword>
<dbReference type="InterPro" id="IPR013785">
    <property type="entry name" value="Aldolase_TIM"/>
</dbReference>
<proteinExistence type="inferred from homology"/>
<comment type="catalytic activity">
    <reaction evidence="5 6">
        <text>2-deoxy-D-ribose 5-phosphate = D-glyceraldehyde 3-phosphate + acetaldehyde</text>
        <dbReference type="Rhea" id="RHEA:12821"/>
        <dbReference type="ChEBI" id="CHEBI:15343"/>
        <dbReference type="ChEBI" id="CHEBI:59776"/>
        <dbReference type="ChEBI" id="CHEBI:62877"/>
        <dbReference type="EC" id="4.1.2.4"/>
    </reaction>
</comment>
<evidence type="ECO:0000256" key="3">
    <source>
        <dbReference type="ARBA" id="ARBA00023239"/>
    </source>
</evidence>
<organism evidence="7 8">
    <name type="scientific">Bacteriovorax antarcticus</name>
    <dbReference type="NCBI Taxonomy" id="3088717"/>
    <lineage>
        <taxon>Bacteria</taxon>
        <taxon>Pseudomonadati</taxon>
        <taxon>Bdellovibrionota</taxon>
        <taxon>Bacteriovoracia</taxon>
        <taxon>Bacteriovoracales</taxon>
        <taxon>Bacteriovoracaceae</taxon>
        <taxon>Bacteriovorax</taxon>
    </lineage>
</organism>
<evidence type="ECO:0000256" key="4">
    <source>
        <dbReference type="ARBA" id="ARBA00023270"/>
    </source>
</evidence>
<sequence>METATVEEKIARSIDHTLLKPDATITQIHNLIEEAKTYRFFSVCVNPSYVATCAELLKGSGVQVCTVVGFPLGANSSATKAFETAHAIKDGADEIDMVINIGALKSQKILLVEEDIRDVVAAAEGKVVKVIIETSLLTDEEKVVACQLAEKAGAKFVKTSTGFNGGGATIEDITLMKESVSTTVEIKASGGIKDLETAKKMLAAGATRLGTSAGVAIIKGFTTQDFY</sequence>
<keyword evidence="4 6" id="KW-0704">Schiff base</keyword>
<dbReference type="PANTHER" id="PTHR10889:SF1">
    <property type="entry name" value="DEOXYRIBOSE-PHOSPHATE ALDOLASE"/>
    <property type="match status" value="1"/>
</dbReference>
<dbReference type="EMBL" id="JAYGJQ010000001">
    <property type="protein sequence ID" value="MEA9356405.1"/>
    <property type="molecule type" value="Genomic_DNA"/>
</dbReference>
<dbReference type="InterPro" id="IPR011343">
    <property type="entry name" value="DeoC"/>
</dbReference>
<feature type="active site" description="Schiff-base intermediate with acetaldehyde" evidence="6">
    <location>
        <position position="158"/>
    </location>
</feature>
<dbReference type="CDD" id="cd00959">
    <property type="entry name" value="DeoC"/>
    <property type="match status" value="1"/>
</dbReference>
<feature type="active site" description="Proton donor/acceptor" evidence="6">
    <location>
        <position position="187"/>
    </location>
</feature>
<dbReference type="GO" id="GO:0004139">
    <property type="term" value="F:deoxyribose-phosphate aldolase activity"/>
    <property type="evidence" value="ECO:0007669"/>
    <property type="project" value="UniProtKB-EC"/>
</dbReference>
<keyword evidence="2 6" id="KW-0963">Cytoplasm</keyword>
<evidence type="ECO:0000256" key="2">
    <source>
        <dbReference type="ARBA" id="ARBA00022490"/>
    </source>
</evidence>
<comment type="similarity">
    <text evidence="1 6">Belongs to the DeoC/FbaB aldolase family. DeoC type 1 subfamily.</text>
</comment>
<dbReference type="Proteomes" id="UP001302274">
    <property type="component" value="Unassembled WGS sequence"/>
</dbReference>
<dbReference type="EC" id="4.1.2.4" evidence="6"/>
<comment type="pathway">
    <text evidence="6">Carbohydrate degradation; 2-deoxy-D-ribose 1-phosphate degradation; D-glyceraldehyde 3-phosphate and acetaldehyde from 2-deoxy-alpha-D-ribose 1-phosphate: step 2/2.</text>
</comment>
<accession>A0ABU5VWK0</accession>
<dbReference type="Pfam" id="PF01791">
    <property type="entry name" value="DeoC"/>
    <property type="match status" value="1"/>
</dbReference>
<evidence type="ECO:0000313" key="8">
    <source>
        <dbReference type="Proteomes" id="UP001302274"/>
    </source>
</evidence>
<dbReference type="HAMAP" id="MF_00114">
    <property type="entry name" value="DeoC_type1"/>
    <property type="match status" value="1"/>
</dbReference>
<keyword evidence="8" id="KW-1185">Reference proteome</keyword>
<protein>
    <recommendedName>
        <fullName evidence="6">Deoxyribose-phosphate aldolase</fullName>
        <shortName evidence="6">DERA</shortName>
        <ecNumber evidence="6">4.1.2.4</ecNumber>
    </recommendedName>
    <alternativeName>
        <fullName evidence="6">2-deoxy-D-ribose 5-phosphate aldolase</fullName>
    </alternativeName>
    <alternativeName>
        <fullName evidence="6">Phosphodeoxyriboaldolase</fullName>
        <shortName evidence="6">Deoxyriboaldolase</shortName>
    </alternativeName>
</protein>
<dbReference type="SMART" id="SM01133">
    <property type="entry name" value="DeoC"/>
    <property type="match status" value="1"/>
</dbReference>
<evidence type="ECO:0000256" key="1">
    <source>
        <dbReference type="ARBA" id="ARBA00010936"/>
    </source>
</evidence>
<gene>
    <name evidence="6 7" type="primary">deoC</name>
    <name evidence="7" type="ORF">SHI21_09335</name>
</gene>